<reference evidence="2 3" key="1">
    <citation type="submission" date="2014-09" db="EMBL/GenBank/DDBJ databases">
        <title>Genome sequencing of Methyloceanibacter caenitepidi Gela4.</title>
        <authorList>
            <person name="Takeuchi M."/>
            <person name="Susumu S."/>
            <person name="Kamagata Y."/>
            <person name="Oshima K."/>
            <person name="Hattori M."/>
            <person name="Iwasaki W."/>
        </authorList>
    </citation>
    <scope>NUCLEOTIDE SEQUENCE [LARGE SCALE GENOMIC DNA]</scope>
    <source>
        <strain evidence="2 3">Gela4</strain>
    </source>
</reference>
<organism evidence="2 3">
    <name type="scientific">Methyloceanibacter caenitepidi</name>
    <dbReference type="NCBI Taxonomy" id="1384459"/>
    <lineage>
        <taxon>Bacteria</taxon>
        <taxon>Pseudomonadati</taxon>
        <taxon>Pseudomonadota</taxon>
        <taxon>Alphaproteobacteria</taxon>
        <taxon>Hyphomicrobiales</taxon>
        <taxon>Hyphomicrobiaceae</taxon>
        <taxon>Methyloceanibacter</taxon>
    </lineage>
</organism>
<dbReference type="Pfam" id="PF01381">
    <property type="entry name" value="HTH_3"/>
    <property type="match status" value="1"/>
</dbReference>
<dbReference type="HOGENOM" id="CLU_1658742_0_0_5"/>
<dbReference type="GO" id="GO:0003677">
    <property type="term" value="F:DNA binding"/>
    <property type="evidence" value="ECO:0007669"/>
    <property type="project" value="InterPro"/>
</dbReference>
<dbReference type="SMART" id="SM00530">
    <property type="entry name" value="HTH_XRE"/>
    <property type="match status" value="1"/>
</dbReference>
<proteinExistence type="predicted"/>
<dbReference type="RefSeq" id="WP_045364490.1">
    <property type="nucleotide sequence ID" value="NZ_AP014648.1"/>
</dbReference>
<dbReference type="AlphaFoldDB" id="A0A0A8JZW0"/>
<evidence type="ECO:0000259" key="1">
    <source>
        <dbReference type="PROSITE" id="PS50943"/>
    </source>
</evidence>
<dbReference type="KEGG" id="mcg:GL4_0652"/>
<accession>A0A0A8JZW0</accession>
<evidence type="ECO:0000313" key="2">
    <source>
        <dbReference type="EMBL" id="BAQ16115.1"/>
    </source>
</evidence>
<dbReference type="EMBL" id="AP014648">
    <property type="protein sequence ID" value="BAQ16115.1"/>
    <property type="molecule type" value="Genomic_DNA"/>
</dbReference>
<name>A0A0A8JZW0_9HYPH</name>
<dbReference type="STRING" id="1384459.GL4_0652"/>
<dbReference type="InterPro" id="IPR010982">
    <property type="entry name" value="Lambda_DNA-bd_dom_sf"/>
</dbReference>
<dbReference type="Proteomes" id="UP000031643">
    <property type="component" value="Chromosome"/>
</dbReference>
<dbReference type="CDD" id="cd00093">
    <property type="entry name" value="HTH_XRE"/>
    <property type="match status" value="1"/>
</dbReference>
<dbReference type="InterPro" id="IPR001387">
    <property type="entry name" value="Cro/C1-type_HTH"/>
</dbReference>
<dbReference type="OrthoDB" id="7365323at2"/>
<gene>
    <name evidence="2" type="ORF">GL4_0652</name>
</gene>
<dbReference type="PROSITE" id="PS50943">
    <property type="entry name" value="HTH_CROC1"/>
    <property type="match status" value="1"/>
</dbReference>
<protein>
    <recommendedName>
        <fullName evidence="1">HTH cro/C1-type domain-containing protein</fullName>
    </recommendedName>
</protein>
<dbReference type="SUPFAM" id="SSF47413">
    <property type="entry name" value="lambda repressor-like DNA-binding domains"/>
    <property type="match status" value="1"/>
</dbReference>
<evidence type="ECO:0000313" key="3">
    <source>
        <dbReference type="Proteomes" id="UP000031643"/>
    </source>
</evidence>
<dbReference type="Gene3D" id="1.10.260.40">
    <property type="entry name" value="lambda repressor-like DNA-binding domains"/>
    <property type="match status" value="1"/>
</dbReference>
<keyword evidence="3" id="KW-1185">Reference proteome</keyword>
<feature type="domain" description="HTH cro/C1-type" evidence="1">
    <location>
        <begin position="31"/>
        <end position="93"/>
    </location>
</feature>
<sequence>MIRRNYVNPAPKGLPDGAPRDAVKIDFANRLQRALVNKGWNQSELARRASEKLPRGKTIGRDMVSHYVRGVALPRPAQLEALAKALGVEPSTLLPTSPSAADKLPAADMKALENGNVWLRINQGVPMTKGLLILSILNGQYEAAAELLKSAMAEHDEDK</sequence>